<dbReference type="NCBIfam" id="TIGR00761">
    <property type="entry name" value="argB"/>
    <property type="match status" value="1"/>
</dbReference>
<accession>A0A5P8E6Q2</accession>
<gene>
    <name evidence="9 11" type="primary">argB</name>
    <name evidence="11" type="ORF">C7Y71_006070</name>
</gene>
<evidence type="ECO:0000256" key="2">
    <source>
        <dbReference type="ARBA" id="ARBA00022571"/>
    </source>
</evidence>
<keyword evidence="2 9" id="KW-0055">Arginine biosynthesis</keyword>
<keyword evidence="3 9" id="KW-0028">Amino-acid biosynthesis</keyword>
<comment type="similarity">
    <text evidence="9">Belongs to the acetylglutamate kinase family. ArgB subfamily.</text>
</comment>
<evidence type="ECO:0000256" key="6">
    <source>
        <dbReference type="ARBA" id="ARBA00022777"/>
    </source>
</evidence>
<keyword evidence="7 9" id="KW-0067">ATP-binding</keyword>
<comment type="catalytic activity">
    <reaction evidence="8 9">
        <text>N-acetyl-L-glutamate + ATP = N-acetyl-L-glutamyl 5-phosphate + ADP</text>
        <dbReference type="Rhea" id="RHEA:14629"/>
        <dbReference type="ChEBI" id="CHEBI:30616"/>
        <dbReference type="ChEBI" id="CHEBI:44337"/>
        <dbReference type="ChEBI" id="CHEBI:57936"/>
        <dbReference type="ChEBI" id="CHEBI:456216"/>
        <dbReference type="EC" id="2.7.2.8"/>
    </reaction>
</comment>
<protein>
    <recommendedName>
        <fullName evidence="9">Acetylglutamate kinase</fullName>
        <ecNumber evidence="9">2.7.2.8</ecNumber>
    </recommendedName>
    <alternativeName>
        <fullName evidence="9">N-acetyl-L-glutamate 5-phosphotransferase</fullName>
    </alternativeName>
    <alternativeName>
        <fullName evidence="9">NAG kinase</fullName>
        <shortName evidence="9">NAGK</shortName>
    </alternativeName>
</protein>
<comment type="pathway">
    <text evidence="1 9">Amino-acid biosynthesis; L-arginine biosynthesis; N(2)-acetyl-L-ornithine from L-glutamate: step 2/4.</text>
</comment>
<dbReference type="GO" id="GO:0005737">
    <property type="term" value="C:cytoplasm"/>
    <property type="evidence" value="ECO:0007669"/>
    <property type="project" value="UniProtKB-SubCell"/>
</dbReference>
<evidence type="ECO:0000256" key="5">
    <source>
        <dbReference type="ARBA" id="ARBA00022741"/>
    </source>
</evidence>
<dbReference type="SUPFAM" id="SSF53633">
    <property type="entry name" value="Carbamate kinase-like"/>
    <property type="match status" value="1"/>
</dbReference>
<dbReference type="EC" id="2.7.2.8" evidence="9"/>
<dbReference type="OrthoDB" id="9803155at2"/>
<evidence type="ECO:0000256" key="7">
    <source>
        <dbReference type="ARBA" id="ARBA00022840"/>
    </source>
</evidence>
<dbReference type="UniPathway" id="UPA00068">
    <property type="reaction ID" value="UER00107"/>
</dbReference>
<evidence type="ECO:0000313" key="11">
    <source>
        <dbReference type="EMBL" id="QFQ12614.1"/>
    </source>
</evidence>
<proteinExistence type="inferred from homology"/>
<evidence type="ECO:0000256" key="3">
    <source>
        <dbReference type="ARBA" id="ARBA00022605"/>
    </source>
</evidence>
<keyword evidence="4 9" id="KW-0808">Transferase</keyword>
<dbReference type="PIRSF" id="PIRSF000728">
    <property type="entry name" value="NAGK"/>
    <property type="match status" value="1"/>
</dbReference>
<dbReference type="KEGG" id="alq:C7Y71_006070"/>
<dbReference type="Proteomes" id="UP000249375">
    <property type="component" value="Chromosome"/>
</dbReference>
<dbReference type="GO" id="GO:0005524">
    <property type="term" value="F:ATP binding"/>
    <property type="evidence" value="ECO:0007669"/>
    <property type="project" value="UniProtKB-UniRule"/>
</dbReference>
<dbReference type="Pfam" id="PF00696">
    <property type="entry name" value="AA_kinase"/>
    <property type="match status" value="1"/>
</dbReference>
<feature type="binding site" evidence="9">
    <location>
        <begin position="38"/>
        <end position="39"/>
    </location>
    <ligand>
        <name>substrate</name>
    </ligand>
</feature>
<feature type="site" description="Transition state stabilizer" evidence="9">
    <location>
        <position position="6"/>
    </location>
</feature>
<evidence type="ECO:0000256" key="8">
    <source>
        <dbReference type="ARBA" id="ARBA00048141"/>
    </source>
</evidence>
<reference evidence="11 12" key="1">
    <citation type="submission" date="2018-11" db="EMBL/GenBank/DDBJ databases">
        <authorList>
            <person name="Na S.W."/>
            <person name="Baik M."/>
        </authorList>
    </citation>
    <scope>NUCLEOTIDE SEQUENCE [LARGE SCALE GENOMIC DNA]</scope>
    <source>
        <strain evidence="11 12">E39</strain>
    </source>
</reference>
<dbReference type="InterPro" id="IPR037528">
    <property type="entry name" value="ArgB"/>
</dbReference>
<keyword evidence="6 9" id="KW-0418">Kinase</keyword>
<dbReference type="EMBL" id="CP033459">
    <property type="protein sequence ID" value="QFQ12614.1"/>
    <property type="molecule type" value="Genomic_DNA"/>
</dbReference>
<dbReference type="InterPro" id="IPR004662">
    <property type="entry name" value="AcgluKinase_fam"/>
</dbReference>
<dbReference type="InterPro" id="IPR036393">
    <property type="entry name" value="AceGlu_kinase-like_sf"/>
</dbReference>
<dbReference type="HAMAP" id="MF_00082">
    <property type="entry name" value="ArgB"/>
    <property type="match status" value="1"/>
</dbReference>
<evidence type="ECO:0000256" key="1">
    <source>
        <dbReference type="ARBA" id="ARBA00004828"/>
    </source>
</evidence>
<dbReference type="GO" id="GO:0003991">
    <property type="term" value="F:acetylglutamate kinase activity"/>
    <property type="evidence" value="ECO:0007669"/>
    <property type="project" value="UniProtKB-UniRule"/>
</dbReference>
<evidence type="ECO:0000313" key="12">
    <source>
        <dbReference type="Proteomes" id="UP000249375"/>
    </source>
</evidence>
<comment type="subcellular location">
    <subcellularLocation>
        <location evidence="9">Cytoplasm</location>
    </subcellularLocation>
</comment>
<dbReference type="Gene3D" id="3.40.1160.10">
    <property type="entry name" value="Acetylglutamate kinase-like"/>
    <property type="match status" value="1"/>
</dbReference>
<keyword evidence="12" id="KW-1185">Reference proteome</keyword>
<sequence>MITVVKIGGNVIDNASALSGFLDVFSKLEGPKMLVHGGGKLATRLSAQMGVKTKMVEGRRVTDKKTLDIVTMVYAGLTNKNIVAALSARGVKAVGLSGADANVIPATKRAPNPIDFGYVGDINPAEVNTDFIKTLLDADIVPVFCALTHDSHGSLLNSNADSVASAVAIATSHISATRLVFCFEKPGVLLDVEDDNSVIPIINRSKYAELRAKNLIFEGMLPKIDGAFKAIDNGVKEVIIKCADSLLCNTGTTIQE</sequence>
<feature type="site" description="Transition state stabilizer" evidence="9">
    <location>
        <position position="223"/>
    </location>
</feature>
<dbReference type="GO" id="GO:0042450">
    <property type="term" value="P:L-arginine biosynthetic process via ornithine"/>
    <property type="evidence" value="ECO:0007669"/>
    <property type="project" value="UniProtKB-UniRule"/>
</dbReference>
<dbReference type="PANTHER" id="PTHR23342:SF0">
    <property type="entry name" value="N-ACETYLGLUTAMATE SYNTHASE, MITOCHONDRIAL"/>
    <property type="match status" value="1"/>
</dbReference>
<feature type="binding site" evidence="9">
    <location>
        <position position="60"/>
    </location>
    <ligand>
        <name>substrate</name>
    </ligand>
</feature>
<dbReference type="PANTHER" id="PTHR23342">
    <property type="entry name" value="N-ACETYLGLUTAMATE SYNTHASE"/>
    <property type="match status" value="1"/>
</dbReference>
<evidence type="ECO:0000256" key="9">
    <source>
        <dbReference type="HAMAP-Rule" id="MF_00082"/>
    </source>
</evidence>
<name>A0A5P8E6Q2_9BACT</name>
<organism evidence="11 12">
    <name type="scientific">Pseudoprevotella muciniphila</name>
    <dbReference type="NCBI Taxonomy" id="2133944"/>
    <lineage>
        <taxon>Bacteria</taxon>
        <taxon>Pseudomonadati</taxon>
        <taxon>Bacteroidota</taxon>
        <taxon>Bacteroidia</taxon>
        <taxon>Bacteroidales</taxon>
        <taxon>Prevotellaceae</taxon>
        <taxon>Pseudoprevotella</taxon>
    </lineage>
</organism>
<comment type="function">
    <text evidence="9">Catalyzes the ATP-dependent phosphorylation of N-acetyl-L-glutamate.</text>
</comment>
<dbReference type="AlphaFoldDB" id="A0A5P8E6Q2"/>
<dbReference type="InterPro" id="IPR001048">
    <property type="entry name" value="Asp/Glu/Uridylate_kinase"/>
</dbReference>
<dbReference type="CDD" id="cd04238">
    <property type="entry name" value="AAK_NAGK-like"/>
    <property type="match status" value="1"/>
</dbReference>
<keyword evidence="9" id="KW-0963">Cytoplasm</keyword>
<evidence type="ECO:0000259" key="10">
    <source>
        <dbReference type="Pfam" id="PF00696"/>
    </source>
</evidence>
<feature type="domain" description="Aspartate/glutamate/uridylate kinase" evidence="10">
    <location>
        <begin position="1"/>
        <end position="241"/>
    </location>
</feature>
<feature type="binding site" evidence="9">
    <location>
        <position position="157"/>
    </location>
    <ligand>
        <name>substrate</name>
    </ligand>
</feature>
<dbReference type="RefSeq" id="WP_111899172.1">
    <property type="nucleotide sequence ID" value="NZ_CP033459.1"/>
</dbReference>
<evidence type="ECO:0000256" key="4">
    <source>
        <dbReference type="ARBA" id="ARBA00022679"/>
    </source>
</evidence>
<keyword evidence="5 9" id="KW-0547">Nucleotide-binding</keyword>